<evidence type="ECO:0000313" key="1">
    <source>
        <dbReference type="EMBL" id="VDD21310.1"/>
    </source>
</evidence>
<proteinExistence type="predicted"/>
<sequence>MDASPRFVMSSFGCRSAWRETRRASMGRTSQRRRVIVVGVVTTDRERLGWPAV</sequence>
<accession>A0A3P6D2X2</accession>
<organism evidence="1">
    <name type="scientific">Brassica oleracea</name>
    <name type="common">Wild cabbage</name>
    <dbReference type="NCBI Taxonomy" id="3712"/>
    <lineage>
        <taxon>Eukaryota</taxon>
        <taxon>Viridiplantae</taxon>
        <taxon>Streptophyta</taxon>
        <taxon>Embryophyta</taxon>
        <taxon>Tracheophyta</taxon>
        <taxon>Spermatophyta</taxon>
        <taxon>Magnoliopsida</taxon>
        <taxon>eudicotyledons</taxon>
        <taxon>Gunneridae</taxon>
        <taxon>Pentapetalae</taxon>
        <taxon>rosids</taxon>
        <taxon>malvids</taxon>
        <taxon>Brassicales</taxon>
        <taxon>Brassicaceae</taxon>
        <taxon>Brassiceae</taxon>
        <taxon>Brassica</taxon>
    </lineage>
</organism>
<name>A0A3P6D2X2_BRAOL</name>
<dbReference type="EMBL" id="LR031874">
    <property type="protein sequence ID" value="VDD21310.1"/>
    <property type="molecule type" value="Genomic_DNA"/>
</dbReference>
<dbReference type="AlphaFoldDB" id="A0A3P6D2X2"/>
<protein>
    <submittedName>
        <fullName evidence="1">Uncharacterized protein</fullName>
    </submittedName>
</protein>
<reference evidence="1" key="1">
    <citation type="submission" date="2018-11" db="EMBL/GenBank/DDBJ databases">
        <authorList>
            <consortium name="Genoscope - CEA"/>
            <person name="William W."/>
        </authorList>
    </citation>
    <scope>NUCLEOTIDE SEQUENCE</scope>
</reference>
<gene>
    <name evidence="1" type="ORF">BOLC2T07664H</name>
</gene>